<feature type="transmembrane region" description="Helical" evidence="6">
    <location>
        <begin position="266"/>
        <end position="288"/>
    </location>
</feature>
<evidence type="ECO:0000259" key="7">
    <source>
        <dbReference type="Pfam" id="PF00482"/>
    </source>
</evidence>
<feature type="domain" description="Type II secretion system protein GspF" evidence="7">
    <location>
        <begin position="157"/>
        <end position="280"/>
    </location>
</feature>
<dbReference type="Proteomes" id="UP000186309">
    <property type="component" value="Chromosome"/>
</dbReference>
<evidence type="ECO:0000313" key="8">
    <source>
        <dbReference type="EMBL" id="APW59837.1"/>
    </source>
</evidence>
<feature type="transmembrane region" description="Helical" evidence="6">
    <location>
        <begin position="300"/>
        <end position="319"/>
    </location>
</feature>
<comment type="subcellular location">
    <subcellularLocation>
        <location evidence="1">Cell membrane</location>
        <topology evidence="1">Multi-pass membrane protein</topology>
    </subcellularLocation>
</comment>
<keyword evidence="9" id="KW-1185">Reference proteome</keyword>
<sequence length="323" mass="34559">MDATLLISLAIGASVMLVVAALGGMTSAATAPADQRLEGLTSGVKGRAKADLSSGILLRPSAINLGGGSLWTRLIPDPERLNTLYEQADVSLPFNRFMMIVVGLGVVGALAAFAFGLSPLLAPLAGGFLAAIPFFWLMKRRSNRIRAFVDAMPEAVELISRALRAGHGLASGLRLVAEEMKGPIADEFHRVFEEQNLGVPIEISLRNLADRIPTMDVRFFVIAVVIQRATGGDLAEVLDKIGRLIRQRFELMGHVKALTAEGRLSGIVLLALPPGLLAFLSFTNYKYVSPLFTTPVGTKMLAATVAFQLLGAWMINKIVAIKV</sequence>
<organism evidence="8 9">
    <name type="scientific">Paludisphaera borealis</name>
    <dbReference type="NCBI Taxonomy" id="1387353"/>
    <lineage>
        <taxon>Bacteria</taxon>
        <taxon>Pseudomonadati</taxon>
        <taxon>Planctomycetota</taxon>
        <taxon>Planctomycetia</taxon>
        <taxon>Isosphaerales</taxon>
        <taxon>Isosphaeraceae</taxon>
        <taxon>Paludisphaera</taxon>
    </lineage>
</organism>
<dbReference type="OrthoDB" id="9803381at2"/>
<keyword evidence="2" id="KW-1003">Cell membrane</keyword>
<evidence type="ECO:0000256" key="6">
    <source>
        <dbReference type="SAM" id="Phobius"/>
    </source>
</evidence>
<dbReference type="PANTHER" id="PTHR35007:SF1">
    <property type="entry name" value="PILUS ASSEMBLY PROTEIN"/>
    <property type="match status" value="1"/>
</dbReference>
<dbReference type="KEGG" id="pbor:BSF38_01295"/>
<dbReference type="EMBL" id="CP019082">
    <property type="protein sequence ID" value="APW59837.1"/>
    <property type="molecule type" value="Genomic_DNA"/>
</dbReference>
<dbReference type="InterPro" id="IPR018076">
    <property type="entry name" value="T2SS_GspF_dom"/>
</dbReference>
<evidence type="ECO:0000256" key="2">
    <source>
        <dbReference type="ARBA" id="ARBA00022475"/>
    </source>
</evidence>
<evidence type="ECO:0000256" key="4">
    <source>
        <dbReference type="ARBA" id="ARBA00022989"/>
    </source>
</evidence>
<dbReference type="Pfam" id="PF00482">
    <property type="entry name" value="T2SSF"/>
    <property type="match status" value="1"/>
</dbReference>
<dbReference type="RefSeq" id="WP_076344062.1">
    <property type="nucleotide sequence ID" value="NZ_CP019082.1"/>
</dbReference>
<proteinExistence type="predicted"/>
<gene>
    <name evidence="8" type="ORF">BSF38_01295</name>
</gene>
<keyword evidence="5 6" id="KW-0472">Membrane</keyword>
<protein>
    <recommendedName>
        <fullName evidence="7">Type II secretion system protein GspF domain-containing protein</fullName>
    </recommendedName>
</protein>
<feature type="transmembrane region" description="Helical" evidence="6">
    <location>
        <begin position="97"/>
        <end position="115"/>
    </location>
</feature>
<dbReference type="InterPro" id="IPR042094">
    <property type="entry name" value="T2SS_GspF_sf"/>
</dbReference>
<keyword evidence="3 6" id="KW-0812">Transmembrane</keyword>
<evidence type="ECO:0000313" key="9">
    <source>
        <dbReference type="Proteomes" id="UP000186309"/>
    </source>
</evidence>
<name>A0A1U7CLP4_9BACT</name>
<feature type="transmembrane region" description="Helical" evidence="6">
    <location>
        <begin position="121"/>
        <end position="138"/>
    </location>
</feature>
<dbReference type="AlphaFoldDB" id="A0A1U7CLP4"/>
<reference evidence="9" key="1">
    <citation type="submission" date="2016-12" db="EMBL/GenBank/DDBJ databases">
        <title>Comparative genomics of four Isosphaeraceae planctomycetes: a common pool of plasmids and glycoside hydrolase genes.</title>
        <authorList>
            <person name="Ivanova A."/>
        </authorList>
    </citation>
    <scope>NUCLEOTIDE SEQUENCE [LARGE SCALE GENOMIC DNA]</scope>
    <source>
        <strain evidence="9">PX4</strain>
    </source>
</reference>
<evidence type="ECO:0000256" key="5">
    <source>
        <dbReference type="ARBA" id="ARBA00023136"/>
    </source>
</evidence>
<evidence type="ECO:0000256" key="3">
    <source>
        <dbReference type="ARBA" id="ARBA00022692"/>
    </source>
</evidence>
<dbReference type="GO" id="GO:0005886">
    <property type="term" value="C:plasma membrane"/>
    <property type="evidence" value="ECO:0007669"/>
    <property type="project" value="UniProtKB-SubCell"/>
</dbReference>
<dbReference type="Gene3D" id="1.20.81.30">
    <property type="entry name" value="Type II secretion system (T2SS), domain F"/>
    <property type="match status" value="1"/>
</dbReference>
<accession>A0A1U7CLP4</accession>
<evidence type="ECO:0000256" key="1">
    <source>
        <dbReference type="ARBA" id="ARBA00004651"/>
    </source>
</evidence>
<keyword evidence="4 6" id="KW-1133">Transmembrane helix</keyword>
<dbReference type="PANTHER" id="PTHR35007">
    <property type="entry name" value="INTEGRAL MEMBRANE PROTEIN-RELATED"/>
    <property type="match status" value="1"/>
</dbReference>
<dbReference type="STRING" id="1387353.BSF38_01295"/>